<dbReference type="RefSeq" id="WP_267992195.1">
    <property type="nucleotide sequence ID" value="NZ_JAPQFC010000832.1"/>
</dbReference>
<dbReference type="Proteomes" id="UP001077788">
    <property type="component" value="Unassembled WGS sequence"/>
</dbReference>
<dbReference type="EMBL" id="JAPQFC010000832">
    <property type="protein sequence ID" value="MCY6524951.1"/>
    <property type="molecule type" value="Genomic_DNA"/>
</dbReference>
<feature type="non-terminal residue" evidence="2">
    <location>
        <position position="1"/>
    </location>
</feature>
<proteinExistence type="predicted"/>
<name>A0A9Q4DME1_ACTPL</name>
<evidence type="ECO:0000256" key="1">
    <source>
        <dbReference type="SAM" id="MobiDB-lite"/>
    </source>
</evidence>
<reference evidence="2" key="1">
    <citation type="journal article" date="2021" name="Vet Sci">
        <title>O-Serogroups and Pathovirotypes of Escherichia coli Isolated from Post-Weaning Piglets Showing Diarrhoea and/or Oedema in South Korea.</title>
        <authorList>
            <person name="Byun J.W."/>
            <person name="Moon B.Y."/>
            <person name="Do K.H."/>
            <person name="Lee K."/>
            <person name="Lee H.Y."/>
            <person name="Kim W.I."/>
            <person name="So B."/>
            <person name="Lee W.K."/>
        </authorList>
    </citation>
    <scope>NUCLEOTIDE SEQUENCE</scope>
    <source>
        <strain evidence="2">84/14</strain>
    </source>
</reference>
<comment type="caution">
    <text evidence="2">The sequence shown here is derived from an EMBL/GenBank/DDBJ whole genome shotgun (WGS) entry which is preliminary data.</text>
</comment>
<feature type="region of interest" description="Disordered" evidence="1">
    <location>
        <begin position="1"/>
        <end position="62"/>
    </location>
</feature>
<gene>
    <name evidence="2" type="ORF">OYG11_12150</name>
</gene>
<sequence length="77" mass="9067">EEEHNKANQILEGSPAEKEKDDSMEELQENNQQKEDLPNTMELDRDQEMTPSKVGTKDNELQDILQREHLDLEKFLE</sequence>
<feature type="compositionally biased region" description="Basic and acidic residues" evidence="1">
    <location>
        <begin position="32"/>
        <end position="48"/>
    </location>
</feature>
<reference evidence="2" key="2">
    <citation type="submission" date="2022-12" db="EMBL/GenBank/DDBJ databases">
        <authorList>
            <person name="Kardos G."/>
            <person name="Sarkozi R."/>
            <person name="Laczko L."/>
            <person name="Marton S."/>
            <person name="Makrai L."/>
            <person name="Banyai K."/>
            <person name="Fodor L."/>
        </authorList>
    </citation>
    <scope>NUCLEOTIDE SEQUENCE</scope>
    <source>
        <strain evidence="2">84/14</strain>
    </source>
</reference>
<organism evidence="2 3">
    <name type="scientific">Actinobacillus pleuropneumoniae</name>
    <name type="common">Haemophilus pleuropneumoniae</name>
    <dbReference type="NCBI Taxonomy" id="715"/>
    <lineage>
        <taxon>Bacteria</taxon>
        <taxon>Pseudomonadati</taxon>
        <taxon>Pseudomonadota</taxon>
        <taxon>Gammaproteobacteria</taxon>
        <taxon>Pasteurellales</taxon>
        <taxon>Pasteurellaceae</taxon>
        <taxon>Actinobacillus</taxon>
    </lineage>
</organism>
<evidence type="ECO:0000313" key="3">
    <source>
        <dbReference type="Proteomes" id="UP001077788"/>
    </source>
</evidence>
<protein>
    <submittedName>
        <fullName evidence="2">Uncharacterized protein</fullName>
    </submittedName>
</protein>
<accession>A0A9Q4DME1</accession>
<dbReference type="AlphaFoldDB" id="A0A9Q4DME1"/>
<evidence type="ECO:0000313" key="2">
    <source>
        <dbReference type="EMBL" id="MCY6524951.1"/>
    </source>
</evidence>
<feature type="non-terminal residue" evidence="2">
    <location>
        <position position="77"/>
    </location>
</feature>